<dbReference type="EMBL" id="LGRN01000174">
    <property type="protein sequence ID" value="OJD15129.1"/>
    <property type="molecule type" value="Genomic_DNA"/>
</dbReference>
<feature type="compositionally biased region" description="Low complexity" evidence="1">
    <location>
        <begin position="268"/>
        <end position="286"/>
    </location>
</feature>
<feature type="region of interest" description="Disordered" evidence="1">
    <location>
        <begin position="309"/>
        <end position="504"/>
    </location>
</feature>
<comment type="caution">
    <text evidence="2">The sequence shown here is derived from an EMBL/GenBank/DDBJ whole genome shotgun (WGS) entry which is preliminary data.</text>
</comment>
<evidence type="ECO:0000256" key="1">
    <source>
        <dbReference type="SAM" id="MobiDB-lite"/>
    </source>
</evidence>
<feature type="compositionally biased region" description="Basic and acidic residues" evidence="1">
    <location>
        <begin position="448"/>
        <end position="457"/>
    </location>
</feature>
<feature type="compositionally biased region" description="Low complexity" evidence="1">
    <location>
        <begin position="54"/>
        <end position="65"/>
    </location>
</feature>
<gene>
    <name evidence="2" type="ORF">AJ78_04586</name>
</gene>
<reference evidence="2 3" key="1">
    <citation type="submission" date="2015-07" db="EMBL/GenBank/DDBJ databases">
        <title>Emmonsia species relationships and genome sequence.</title>
        <authorList>
            <consortium name="The Broad Institute Genomics Platform"/>
            <person name="Cuomo C.A."/>
            <person name="Munoz J.F."/>
            <person name="Imamovic A."/>
            <person name="Priest M.E."/>
            <person name="Young S."/>
            <person name="Clay O.K."/>
            <person name="McEwen J.G."/>
        </authorList>
    </citation>
    <scope>NUCLEOTIDE SEQUENCE [LARGE SCALE GENOMIC DNA]</scope>
    <source>
        <strain evidence="2 3">UAMH 9510</strain>
    </source>
</reference>
<dbReference type="AlphaFoldDB" id="A0A1J9PF85"/>
<evidence type="ECO:0000313" key="3">
    <source>
        <dbReference type="Proteomes" id="UP000182235"/>
    </source>
</evidence>
<feature type="compositionally biased region" description="Polar residues" evidence="1">
    <location>
        <begin position="458"/>
        <end position="475"/>
    </location>
</feature>
<feature type="compositionally biased region" description="Pro residues" evidence="1">
    <location>
        <begin position="332"/>
        <end position="352"/>
    </location>
</feature>
<accession>A0A1J9PF85</accession>
<proteinExistence type="predicted"/>
<evidence type="ECO:0000313" key="2">
    <source>
        <dbReference type="EMBL" id="OJD15129.1"/>
    </source>
</evidence>
<dbReference type="VEuPathDB" id="FungiDB:AJ78_04586"/>
<dbReference type="Proteomes" id="UP000182235">
    <property type="component" value="Unassembled WGS sequence"/>
</dbReference>
<feature type="region of interest" description="Disordered" evidence="1">
    <location>
        <begin position="266"/>
        <end position="293"/>
    </location>
</feature>
<protein>
    <submittedName>
        <fullName evidence="2">Uncharacterized protein</fullName>
    </submittedName>
</protein>
<keyword evidence="3" id="KW-1185">Reference proteome</keyword>
<feature type="compositionally biased region" description="Low complexity" evidence="1">
    <location>
        <begin position="487"/>
        <end position="496"/>
    </location>
</feature>
<name>A0A1J9PF85_9EURO</name>
<feature type="compositionally biased region" description="Polar residues" evidence="1">
    <location>
        <begin position="365"/>
        <end position="377"/>
    </location>
</feature>
<feature type="region of interest" description="Disordered" evidence="1">
    <location>
        <begin position="27"/>
        <end position="138"/>
    </location>
</feature>
<feature type="compositionally biased region" description="Polar residues" evidence="1">
    <location>
        <begin position="104"/>
        <end position="137"/>
    </location>
</feature>
<feature type="compositionally biased region" description="Low complexity" evidence="1">
    <location>
        <begin position="378"/>
        <end position="393"/>
    </location>
</feature>
<sequence>MDAGGLAQMTYTNMSFNGGSLGVPGSGFASRGKGSHIKRLSVPHPSKIGSINESTSSPSVSTPRTSRSHLLAGLRTAPKHSPAPATAPLSHQQPRLSLDHSRYGAQQNSYSQRPPMTSTGASFPSHGNSYGSQSNGRHQMYSLPEHVLPPPTIDLPIDENGEPIDEKLYAELVSTNLFLAAQQQRLQEQLASVTAAAQQFQGLSLGFSMGTQQQMMSPNIQGMGYYQQQAQQGMQPVVQLVPGHPGLFSVYNPMTGQQNFVIDNNSMQQQPQQQHQQQQHQQQQHQQQHEEPSSAIYHEQFQSPVAETPTFHAEVSPPPESSQPPANYRSSPSPPRTAPSPPQEVTPLPPPSANAFRRNHKKTPSLVTSLKINSEINKTAPKTAPLPTPLTGTFGPGQARAGEHPIRQPRGPPSLEELIGKPTSKHEGSKNFVTRQRRRAVHNLVRAGLERRGESRGSLHTGSNSGGSVTPSSDVEFNFSGSDGDDSASGNRSGGSLSTKPSLGSIRAAANGAIGSERKEKEWGYRGAVSGSGTPNGPTRGASTDSLYTAATVSSDEGAFVGGKLMEIRTDDVGAAMVHVSPTTAAVVAGHAAPNMGQGGNVTGTGNGRRKMPMFVLSSAEKRKSPIM</sequence>
<dbReference type="OrthoDB" id="4092340at2759"/>
<organism evidence="2 3">
    <name type="scientific">Emergomyces pasteurianus Ep9510</name>
    <dbReference type="NCBI Taxonomy" id="1447872"/>
    <lineage>
        <taxon>Eukaryota</taxon>
        <taxon>Fungi</taxon>
        <taxon>Dikarya</taxon>
        <taxon>Ascomycota</taxon>
        <taxon>Pezizomycotina</taxon>
        <taxon>Eurotiomycetes</taxon>
        <taxon>Eurotiomycetidae</taxon>
        <taxon>Onygenales</taxon>
        <taxon>Ajellomycetaceae</taxon>
        <taxon>Emergomyces</taxon>
    </lineage>
</organism>
<dbReference type="STRING" id="1447872.A0A1J9PF85"/>